<evidence type="ECO:0000313" key="6">
    <source>
        <dbReference type="Proteomes" id="UP000599312"/>
    </source>
</evidence>
<evidence type="ECO:0000256" key="1">
    <source>
        <dbReference type="ARBA" id="ARBA00006153"/>
    </source>
</evidence>
<dbReference type="Pfam" id="PF07687">
    <property type="entry name" value="M20_dimer"/>
    <property type="match status" value="1"/>
</dbReference>
<evidence type="ECO:0000256" key="2">
    <source>
        <dbReference type="ARBA" id="ARBA00022801"/>
    </source>
</evidence>
<organism evidence="5 6">
    <name type="scientific">Microvirga alba</name>
    <dbReference type="NCBI Taxonomy" id="2791025"/>
    <lineage>
        <taxon>Bacteria</taxon>
        <taxon>Pseudomonadati</taxon>
        <taxon>Pseudomonadota</taxon>
        <taxon>Alphaproteobacteria</taxon>
        <taxon>Hyphomicrobiales</taxon>
        <taxon>Methylobacteriaceae</taxon>
        <taxon>Microvirga</taxon>
    </lineage>
</organism>
<feature type="binding site" evidence="3">
    <location>
        <position position="129"/>
    </location>
    <ligand>
        <name>Zn(2+)</name>
        <dbReference type="ChEBI" id="CHEBI:29105"/>
        <label>2</label>
    </ligand>
</feature>
<dbReference type="NCBIfam" id="TIGR01879">
    <property type="entry name" value="hydantase"/>
    <property type="match status" value="1"/>
</dbReference>
<dbReference type="RefSeq" id="WP_196272523.1">
    <property type="nucleotide sequence ID" value="NZ_JADQDO010000007.1"/>
</dbReference>
<evidence type="ECO:0000313" key="5">
    <source>
        <dbReference type="EMBL" id="MBF9234526.1"/>
    </source>
</evidence>
<dbReference type="EMBL" id="JADQDO010000007">
    <property type="protein sequence ID" value="MBF9234526.1"/>
    <property type="molecule type" value="Genomic_DNA"/>
</dbReference>
<comment type="similarity">
    <text evidence="1">Belongs to the peptidase M20 family.</text>
</comment>
<keyword evidence="3" id="KW-0479">Metal-binding</keyword>
<dbReference type="PIRSF" id="PIRSF001235">
    <property type="entry name" value="Amidase_carbamoylase"/>
    <property type="match status" value="1"/>
</dbReference>
<dbReference type="InterPro" id="IPR011650">
    <property type="entry name" value="Peptidase_M20_dimer"/>
</dbReference>
<dbReference type="NCBIfam" id="NF006769">
    <property type="entry name" value="PRK09290.1-3"/>
    <property type="match status" value="1"/>
</dbReference>
<gene>
    <name evidence="5" type="ORF">I2H38_14200</name>
</gene>
<comment type="cofactor">
    <cofactor evidence="3">
        <name>Zn(2+)</name>
        <dbReference type="ChEBI" id="CHEBI:29105"/>
    </cofactor>
    <text evidence="3">Binds 2 Zn(2+) ions per subunit.</text>
</comment>
<dbReference type="GO" id="GO:0016813">
    <property type="term" value="F:hydrolase activity, acting on carbon-nitrogen (but not peptide) bonds, in linear amidines"/>
    <property type="evidence" value="ECO:0007669"/>
    <property type="project" value="InterPro"/>
</dbReference>
<dbReference type="Gene3D" id="3.30.70.360">
    <property type="match status" value="1"/>
</dbReference>
<sequence length="412" mass="44311">MQNLTINPQRLWDSLMETARIGGTAKGGICRLTLTDLDKGVRDWFRGQCEALGCTVTVDQVGNMFAFKPGKRSDVAPIAMGSHLDTQPTGGKFDGILGVLGGLEVMRTLHDLSYDTNAPLMLVNWTNEEGSRFAPAMLGSGVYAGVFDRAFADSREDRQGVRFADAIESIGYRGEAAPGSVKFGAMFELHIEQGPILEAEQKVVGVVTGVQGMRWYEVECTGREAHTGSTPMNLRANALLGAARVVERVNQIALEHAPSAVGTVGLVEVKPNSRNVIPGHVFFTVDFRHPDDAVLDVMERKLMEAIPAIAKEIGLEAVAKKVWDSPAVRFDAECVAAVRAGTEKAGFPTRDMVSGAGHDAAYIARVAPTTMIFVPCEGGLSHNEAESTTLEECSSGAQVLLNAVLEYDQRFA</sequence>
<protein>
    <submittedName>
        <fullName evidence="5">Zn-dependent hydrolase</fullName>
    </submittedName>
</protein>
<keyword evidence="3" id="KW-0862">Zinc</keyword>
<keyword evidence="6" id="KW-1185">Reference proteome</keyword>
<comment type="caution">
    <text evidence="5">The sequence shown here is derived from an EMBL/GenBank/DDBJ whole genome shotgun (WGS) entry which is preliminary data.</text>
</comment>
<keyword evidence="2 5" id="KW-0378">Hydrolase</keyword>
<proteinExistence type="inferred from homology"/>
<feature type="domain" description="Peptidase M20 dimerisation" evidence="4">
    <location>
        <begin position="209"/>
        <end position="311"/>
    </location>
</feature>
<dbReference type="Gene3D" id="3.40.630.10">
    <property type="entry name" value="Zn peptidases"/>
    <property type="match status" value="1"/>
</dbReference>
<dbReference type="GO" id="GO:0046872">
    <property type="term" value="F:metal ion binding"/>
    <property type="evidence" value="ECO:0007669"/>
    <property type="project" value="UniProtKB-KW"/>
</dbReference>
<dbReference type="SUPFAM" id="SSF55031">
    <property type="entry name" value="Bacterial exopeptidase dimerisation domain"/>
    <property type="match status" value="1"/>
</dbReference>
<dbReference type="NCBIfam" id="NF009527">
    <property type="entry name" value="PRK12891.1"/>
    <property type="match status" value="1"/>
</dbReference>
<dbReference type="NCBIfam" id="NF006771">
    <property type="entry name" value="PRK09290.1-5"/>
    <property type="match status" value="1"/>
</dbReference>
<evidence type="ECO:0000259" key="4">
    <source>
        <dbReference type="Pfam" id="PF07687"/>
    </source>
</evidence>
<name>A0A931BNI4_9HYPH</name>
<dbReference type="InterPro" id="IPR036264">
    <property type="entry name" value="Bact_exopeptidase_dim_dom"/>
</dbReference>
<dbReference type="PANTHER" id="PTHR32494">
    <property type="entry name" value="ALLANTOATE DEIMINASE-RELATED"/>
    <property type="match status" value="1"/>
</dbReference>
<dbReference type="Pfam" id="PF01546">
    <property type="entry name" value="Peptidase_M20"/>
    <property type="match status" value="1"/>
</dbReference>
<feature type="binding site" evidence="3">
    <location>
        <position position="94"/>
    </location>
    <ligand>
        <name>Zn(2+)</name>
        <dbReference type="ChEBI" id="CHEBI:29105"/>
        <label>1</label>
    </ligand>
</feature>
<dbReference type="SUPFAM" id="SSF53187">
    <property type="entry name" value="Zn-dependent exopeptidases"/>
    <property type="match status" value="1"/>
</dbReference>
<dbReference type="InterPro" id="IPR010158">
    <property type="entry name" value="Amidase_Cbmase"/>
</dbReference>
<feature type="binding site" evidence="3">
    <location>
        <position position="94"/>
    </location>
    <ligand>
        <name>Zn(2+)</name>
        <dbReference type="ChEBI" id="CHEBI:29105"/>
        <label>2</label>
    </ligand>
</feature>
<reference evidence="5" key="1">
    <citation type="submission" date="2020-11" db="EMBL/GenBank/DDBJ databases">
        <authorList>
            <person name="Kim M.K."/>
        </authorList>
    </citation>
    <scope>NUCLEOTIDE SEQUENCE</scope>
    <source>
        <strain evidence="5">BT350</strain>
    </source>
</reference>
<feature type="binding site" evidence="3">
    <location>
        <position position="190"/>
    </location>
    <ligand>
        <name>Zn(2+)</name>
        <dbReference type="ChEBI" id="CHEBI:29105"/>
        <label>1</label>
    </ligand>
</feature>
<dbReference type="Proteomes" id="UP000599312">
    <property type="component" value="Unassembled WGS sequence"/>
</dbReference>
<feature type="binding site" evidence="3">
    <location>
        <position position="83"/>
    </location>
    <ligand>
        <name>Zn(2+)</name>
        <dbReference type="ChEBI" id="CHEBI:29105"/>
        <label>1</label>
    </ligand>
</feature>
<dbReference type="AlphaFoldDB" id="A0A931BNI4"/>
<feature type="binding site" evidence="3">
    <location>
        <position position="382"/>
    </location>
    <ligand>
        <name>Zn(2+)</name>
        <dbReference type="ChEBI" id="CHEBI:29105"/>
        <label>2</label>
    </ligand>
</feature>
<dbReference type="CDD" id="cd03884">
    <property type="entry name" value="M20_bAS"/>
    <property type="match status" value="1"/>
</dbReference>
<dbReference type="InterPro" id="IPR002933">
    <property type="entry name" value="Peptidase_M20"/>
</dbReference>
<accession>A0A931BNI4</accession>
<dbReference type="PANTHER" id="PTHR32494:SF5">
    <property type="entry name" value="ALLANTOATE AMIDOHYDROLASE"/>
    <property type="match status" value="1"/>
</dbReference>
<evidence type="ECO:0000256" key="3">
    <source>
        <dbReference type="PIRSR" id="PIRSR001235-1"/>
    </source>
</evidence>